<evidence type="ECO:0000313" key="11">
    <source>
        <dbReference type="Proteomes" id="UP001153636"/>
    </source>
</evidence>
<evidence type="ECO:0000256" key="1">
    <source>
        <dbReference type="ARBA" id="ARBA00004141"/>
    </source>
</evidence>
<evidence type="ECO:0000256" key="4">
    <source>
        <dbReference type="ARBA" id="ARBA00022729"/>
    </source>
</evidence>
<sequence>MWRNLFFIFISSQYFSFVISSSESTILINCDTLRMGQFLCPDPDYFNDLIDPKTQEIRGCTKEHLAKIRCIAVEGFICNESGNNTFYKETPCRWTNGYSFETTLLLSIFLGMFGIDRFYLGYPAIGLAKFCTMGFMFLGQLIDVILISMQVVTPADGSFYIIPYYGPRVDIIRSDNNTYRLSQDDW</sequence>
<dbReference type="Pfam" id="PF05154">
    <property type="entry name" value="TM2"/>
    <property type="match status" value="1"/>
</dbReference>
<dbReference type="GO" id="GO:0016020">
    <property type="term" value="C:membrane"/>
    <property type="evidence" value="ECO:0007669"/>
    <property type="project" value="UniProtKB-SubCell"/>
</dbReference>
<evidence type="ECO:0000256" key="3">
    <source>
        <dbReference type="ARBA" id="ARBA00022692"/>
    </source>
</evidence>
<evidence type="ECO:0000256" key="7">
    <source>
        <dbReference type="ARBA" id="ARBA00023180"/>
    </source>
</evidence>
<protein>
    <recommendedName>
        <fullName evidence="9">TM2 domain-containing protein</fullName>
    </recommendedName>
</protein>
<organism evidence="10 11">
    <name type="scientific">Psylliodes chrysocephalus</name>
    <dbReference type="NCBI Taxonomy" id="3402493"/>
    <lineage>
        <taxon>Eukaryota</taxon>
        <taxon>Metazoa</taxon>
        <taxon>Ecdysozoa</taxon>
        <taxon>Arthropoda</taxon>
        <taxon>Hexapoda</taxon>
        <taxon>Insecta</taxon>
        <taxon>Pterygota</taxon>
        <taxon>Neoptera</taxon>
        <taxon>Endopterygota</taxon>
        <taxon>Coleoptera</taxon>
        <taxon>Polyphaga</taxon>
        <taxon>Cucujiformia</taxon>
        <taxon>Chrysomeloidea</taxon>
        <taxon>Chrysomelidae</taxon>
        <taxon>Galerucinae</taxon>
        <taxon>Alticini</taxon>
        <taxon>Psylliodes</taxon>
    </lineage>
</organism>
<keyword evidence="6" id="KW-0472">Membrane</keyword>
<proteinExistence type="inferred from homology"/>
<evidence type="ECO:0000313" key="10">
    <source>
        <dbReference type="EMBL" id="CAH1100542.1"/>
    </source>
</evidence>
<dbReference type="OrthoDB" id="5804096at2759"/>
<feature type="domain" description="TM2" evidence="9">
    <location>
        <begin position="97"/>
        <end position="145"/>
    </location>
</feature>
<feature type="chain" id="PRO_5040440020" description="TM2 domain-containing protein" evidence="8">
    <location>
        <begin position="21"/>
        <end position="186"/>
    </location>
</feature>
<gene>
    <name evidence="10" type="ORF">PSYICH_LOCUS1729</name>
</gene>
<comment type="similarity">
    <text evidence="2">Belongs to the TM2 family.</text>
</comment>
<feature type="signal peptide" evidence="8">
    <location>
        <begin position="1"/>
        <end position="20"/>
    </location>
</feature>
<dbReference type="Proteomes" id="UP001153636">
    <property type="component" value="Chromosome 10"/>
</dbReference>
<comment type="subcellular location">
    <subcellularLocation>
        <location evidence="1">Membrane</location>
        <topology evidence="1">Multi-pass membrane protein</topology>
    </subcellularLocation>
</comment>
<keyword evidence="3" id="KW-0812">Transmembrane</keyword>
<evidence type="ECO:0000256" key="5">
    <source>
        <dbReference type="ARBA" id="ARBA00022989"/>
    </source>
</evidence>
<dbReference type="PANTHER" id="PTHR21016">
    <property type="entry name" value="BETA-AMYLOID BINDING PROTEIN-RELATED"/>
    <property type="match status" value="1"/>
</dbReference>
<keyword evidence="11" id="KW-1185">Reference proteome</keyword>
<dbReference type="InterPro" id="IPR050932">
    <property type="entry name" value="TM2D1-3-like"/>
</dbReference>
<dbReference type="AlphaFoldDB" id="A0A9P0CBL3"/>
<reference evidence="10" key="1">
    <citation type="submission" date="2022-01" db="EMBL/GenBank/DDBJ databases">
        <authorList>
            <person name="King R."/>
        </authorList>
    </citation>
    <scope>NUCLEOTIDE SEQUENCE</scope>
</reference>
<dbReference type="InterPro" id="IPR007829">
    <property type="entry name" value="TM2"/>
</dbReference>
<accession>A0A9P0CBL3</accession>
<evidence type="ECO:0000259" key="9">
    <source>
        <dbReference type="Pfam" id="PF05154"/>
    </source>
</evidence>
<dbReference type="PANTHER" id="PTHR21016:SF1">
    <property type="entry name" value="TM2 DOMAIN-CONTAINING PROTEIN 1"/>
    <property type="match status" value="1"/>
</dbReference>
<evidence type="ECO:0000256" key="6">
    <source>
        <dbReference type="ARBA" id="ARBA00023136"/>
    </source>
</evidence>
<evidence type="ECO:0000256" key="8">
    <source>
        <dbReference type="SAM" id="SignalP"/>
    </source>
</evidence>
<dbReference type="EMBL" id="OV651822">
    <property type="protein sequence ID" value="CAH1100542.1"/>
    <property type="molecule type" value="Genomic_DNA"/>
</dbReference>
<keyword evidence="7" id="KW-0325">Glycoprotein</keyword>
<evidence type="ECO:0000256" key="2">
    <source>
        <dbReference type="ARBA" id="ARBA00008284"/>
    </source>
</evidence>
<keyword evidence="5" id="KW-1133">Transmembrane helix</keyword>
<keyword evidence="4 8" id="KW-0732">Signal</keyword>
<name>A0A9P0CBL3_9CUCU</name>